<sequence length="56" mass="6491">MEDDVSNPFRRMSMRTPKIAPKMALALANNDNKTQRSLEEKRYSSTGMMIRQRSSN</sequence>
<reference evidence="2" key="1">
    <citation type="submission" date="2019-03" db="EMBL/GenBank/DDBJ databases">
        <authorList>
            <person name="Mank J."/>
            <person name="Almeida P."/>
        </authorList>
    </citation>
    <scope>NUCLEOTIDE SEQUENCE</scope>
    <source>
        <strain evidence="2">78183</strain>
    </source>
</reference>
<proteinExistence type="predicted"/>
<feature type="compositionally biased region" description="Basic and acidic residues" evidence="1">
    <location>
        <begin position="33"/>
        <end position="43"/>
    </location>
</feature>
<feature type="region of interest" description="Disordered" evidence="1">
    <location>
        <begin position="32"/>
        <end position="56"/>
    </location>
</feature>
<gene>
    <name evidence="2" type="ORF">SVIM_LOCUS203954</name>
</gene>
<protein>
    <submittedName>
        <fullName evidence="2">Uncharacterized protein</fullName>
    </submittedName>
</protein>
<organism evidence="2">
    <name type="scientific">Salix viminalis</name>
    <name type="common">Common osier</name>
    <name type="synonym">Basket willow</name>
    <dbReference type="NCBI Taxonomy" id="40686"/>
    <lineage>
        <taxon>Eukaryota</taxon>
        <taxon>Viridiplantae</taxon>
        <taxon>Streptophyta</taxon>
        <taxon>Embryophyta</taxon>
        <taxon>Tracheophyta</taxon>
        <taxon>Spermatophyta</taxon>
        <taxon>Magnoliopsida</taxon>
        <taxon>eudicotyledons</taxon>
        <taxon>Gunneridae</taxon>
        <taxon>Pentapetalae</taxon>
        <taxon>rosids</taxon>
        <taxon>fabids</taxon>
        <taxon>Malpighiales</taxon>
        <taxon>Salicaceae</taxon>
        <taxon>Saliceae</taxon>
        <taxon>Salix</taxon>
    </lineage>
</organism>
<dbReference type="AlphaFoldDB" id="A0A6N2LQU6"/>
<evidence type="ECO:0000256" key="1">
    <source>
        <dbReference type="SAM" id="MobiDB-lite"/>
    </source>
</evidence>
<feature type="compositionally biased region" description="Polar residues" evidence="1">
    <location>
        <begin position="44"/>
        <end position="56"/>
    </location>
</feature>
<accession>A0A6N2LQU6</accession>
<name>A0A6N2LQU6_SALVM</name>
<evidence type="ECO:0000313" key="2">
    <source>
        <dbReference type="EMBL" id="VFU37931.1"/>
    </source>
</evidence>
<dbReference type="EMBL" id="CAADRP010001335">
    <property type="protein sequence ID" value="VFU37931.1"/>
    <property type="molecule type" value="Genomic_DNA"/>
</dbReference>